<accession>A0A5P2CQQ2</accession>
<keyword evidence="2" id="KW-0472">Membrane</keyword>
<feature type="transmembrane region" description="Helical" evidence="2">
    <location>
        <begin position="6"/>
        <end position="25"/>
    </location>
</feature>
<proteinExistence type="predicted"/>
<feature type="compositionally biased region" description="Basic residues" evidence="1">
    <location>
        <begin position="28"/>
        <end position="39"/>
    </location>
</feature>
<dbReference type="EMBL" id="CP029191">
    <property type="protein sequence ID" value="QES45226.1"/>
    <property type="molecule type" value="Genomic_DNA"/>
</dbReference>
<dbReference type="RefSeq" id="WP_150187537.1">
    <property type="nucleotide sequence ID" value="NZ_CP029191.1"/>
</dbReference>
<organism evidence="3 4">
    <name type="scientific">Streptomyces venezuelae</name>
    <dbReference type="NCBI Taxonomy" id="54571"/>
    <lineage>
        <taxon>Bacteria</taxon>
        <taxon>Bacillati</taxon>
        <taxon>Actinomycetota</taxon>
        <taxon>Actinomycetes</taxon>
        <taxon>Kitasatosporales</taxon>
        <taxon>Streptomycetaceae</taxon>
        <taxon>Streptomyces</taxon>
    </lineage>
</organism>
<protein>
    <submittedName>
        <fullName evidence="3">Uncharacterized protein</fullName>
    </submittedName>
</protein>
<feature type="compositionally biased region" description="Low complexity" evidence="1">
    <location>
        <begin position="59"/>
        <end position="73"/>
    </location>
</feature>
<name>A0A5P2CQQ2_STRVZ</name>
<evidence type="ECO:0000256" key="1">
    <source>
        <dbReference type="SAM" id="MobiDB-lite"/>
    </source>
</evidence>
<feature type="region of interest" description="Disordered" evidence="1">
    <location>
        <begin position="28"/>
        <end position="95"/>
    </location>
</feature>
<sequence>MTIDYLALAAYTAAGGAAGYAVSALRPTGRRRGAHRRLWQRGAARRDPHADTDVPAAGDALSGDTATSDDSTTPEAPQKKAGPLPVQAEETSQGE</sequence>
<keyword evidence="2" id="KW-0812">Transmembrane</keyword>
<keyword evidence="2" id="KW-1133">Transmembrane helix</keyword>
<evidence type="ECO:0000256" key="2">
    <source>
        <dbReference type="SAM" id="Phobius"/>
    </source>
</evidence>
<reference evidence="3 4" key="1">
    <citation type="submission" date="2018-05" db="EMBL/GenBank/DDBJ databases">
        <title>Streptomyces venezuelae.</title>
        <authorList>
            <person name="Kim W."/>
            <person name="Lee N."/>
            <person name="Cho B.-K."/>
        </authorList>
    </citation>
    <scope>NUCLEOTIDE SEQUENCE [LARGE SCALE GENOMIC DNA]</scope>
    <source>
        <strain evidence="3 4">ATCC 14585</strain>
    </source>
</reference>
<evidence type="ECO:0000313" key="3">
    <source>
        <dbReference type="EMBL" id="QES45226.1"/>
    </source>
</evidence>
<dbReference type="AlphaFoldDB" id="A0A5P2CQQ2"/>
<gene>
    <name evidence="3" type="ORF">DEJ49_33340</name>
</gene>
<evidence type="ECO:0000313" key="4">
    <source>
        <dbReference type="Proteomes" id="UP000324015"/>
    </source>
</evidence>
<dbReference type="Proteomes" id="UP000324015">
    <property type="component" value="Chromosome"/>
</dbReference>